<evidence type="ECO:0000259" key="11">
    <source>
        <dbReference type="SMART" id="SM00382"/>
    </source>
</evidence>
<dbReference type="SMART" id="SM00963">
    <property type="entry name" value="SRP54_N"/>
    <property type="match status" value="1"/>
</dbReference>
<dbReference type="SUPFAM" id="SSF47364">
    <property type="entry name" value="Domain of the SRP/SRP receptor G-proteins"/>
    <property type="match status" value="1"/>
</dbReference>
<dbReference type="Gene3D" id="3.30.450.60">
    <property type="match status" value="1"/>
</dbReference>
<dbReference type="GO" id="GO:0005525">
    <property type="term" value="F:GTP binding"/>
    <property type="evidence" value="ECO:0007669"/>
    <property type="project" value="UniProtKB-KW"/>
</dbReference>
<dbReference type="SMART" id="SM00962">
    <property type="entry name" value="SRP54"/>
    <property type="match status" value="1"/>
</dbReference>
<protein>
    <recommendedName>
        <fullName evidence="8">Signal recognition particle receptor subunit alpha homolog</fullName>
    </recommendedName>
    <alternativeName>
        <fullName evidence="9">Docking protein alpha</fullName>
    </alternativeName>
</protein>
<evidence type="ECO:0000313" key="15">
    <source>
        <dbReference type="Proteomes" id="UP001516023"/>
    </source>
</evidence>
<evidence type="ECO:0000256" key="10">
    <source>
        <dbReference type="SAM" id="MobiDB-lite"/>
    </source>
</evidence>
<evidence type="ECO:0000256" key="7">
    <source>
        <dbReference type="ARBA" id="ARBA00023170"/>
    </source>
</evidence>
<dbReference type="Pfam" id="PF02881">
    <property type="entry name" value="SRP54_N"/>
    <property type="match status" value="1"/>
</dbReference>
<keyword evidence="6" id="KW-0472">Membrane</keyword>
<feature type="compositionally biased region" description="Low complexity" evidence="10">
    <location>
        <begin position="185"/>
        <end position="196"/>
    </location>
</feature>
<comment type="similarity">
    <text evidence="2">Belongs to the GTP-binding SRP family.</text>
</comment>
<dbReference type="SMART" id="SM00382">
    <property type="entry name" value="AAA"/>
    <property type="match status" value="1"/>
</dbReference>
<evidence type="ECO:0000259" key="12">
    <source>
        <dbReference type="SMART" id="SM00962"/>
    </source>
</evidence>
<dbReference type="GO" id="GO:0005789">
    <property type="term" value="C:endoplasmic reticulum membrane"/>
    <property type="evidence" value="ECO:0007669"/>
    <property type="project" value="UniProtKB-SubCell"/>
</dbReference>
<keyword evidence="15" id="KW-1185">Reference proteome</keyword>
<keyword evidence="5" id="KW-0342">GTP-binding</keyword>
<dbReference type="PANTHER" id="PTHR43134">
    <property type="entry name" value="SIGNAL RECOGNITION PARTICLE RECEPTOR SUBUNIT ALPHA"/>
    <property type="match status" value="1"/>
</dbReference>
<keyword evidence="4" id="KW-0547">Nucleotide-binding</keyword>
<dbReference type="InterPro" id="IPR000897">
    <property type="entry name" value="SRP54_GTPase_dom"/>
</dbReference>
<dbReference type="InterPro" id="IPR013822">
    <property type="entry name" value="Signal_recog_particl_SRP54_hlx"/>
</dbReference>
<feature type="region of interest" description="Disordered" evidence="10">
    <location>
        <begin position="171"/>
        <end position="210"/>
    </location>
</feature>
<dbReference type="Gene3D" id="3.40.50.300">
    <property type="entry name" value="P-loop containing nucleotide triphosphate hydrolases"/>
    <property type="match status" value="1"/>
</dbReference>
<sequence length="628" mass="68660">MIYSVTIFNKGGTVLYHNQSTNSPLSSWKENHLDLVNRFISTILLEGKHKYEVGPCREVLLLEDQRNVVVEWLDGSKSSTYDENACLDWIALAFYPDVALRKLQGVDALLSSIMKRYSLFYDHHCQQYKTAYDQHEHDVGCSYLQLYIPPKNEFDAAYYSILRRFQDQIPSSTSNATTDKRQSQKSKSSEGFSSSNAKKKGKENTVWHDGKGKVTKAALAELDMSKGAQDPTMSVLAPGEIRKDSRAIEEARATYLPSQGEKPAWEEEDEADFDIQWSSGSQNDDPEEGEGKQSVSGLRGFFSKLLAPNRPLTKSDLDPPLKEMQQLLTSKNVALSTAQAICEVVERQLLGKKVGTLMGVKRAVRHALEDAVEKILRPELGAIGSATRGNRGKSVDVLRGVIERRERGKGGGILGLGGSSKSKHPFVIVMIGINGVGKSTSLAKIAYYLQSSNCNPLLAACDTFRSGAVEQLSVHASCLSLPLYHQGYAKDPSAVAKAAISKATENGNDVVLIDTAGRMQNNLPLMKALAKLVTETSPDLVLFVCEALVGNDGMDQLTMFQKALTSGGHTRPIDGIVLTKFDTVSDKVGAALSLTHLTGVPIVFCGTGQKYNHLKPLSVPFVIHSLFS</sequence>
<gene>
    <name evidence="14" type="ORF">HJC23_008669</name>
</gene>
<keyword evidence="7" id="KW-0675">Receptor</keyword>
<organism evidence="14 15">
    <name type="scientific">Cyclotella cryptica</name>
    <dbReference type="NCBI Taxonomy" id="29204"/>
    <lineage>
        <taxon>Eukaryota</taxon>
        <taxon>Sar</taxon>
        <taxon>Stramenopiles</taxon>
        <taxon>Ochrophyta</taxon>
        <taxon>Bacillariophyta</taxon>
        <taxon>Coscinodiscophyceae</taxon>
        <taxon>Thalassiosirophycidae</taxon>
        <taxon>Stephanodiscales</taxon>
        <taxon>Stephanodiscaceae</taxon>
        <taxon>Cyclotella</taxon>
    </lineage>
</organism>
<feature type="domain" description="AAA+ ATPase" evidence="11">
    <location>
        <begin position="424"/>
        <end position="564"/>
    </location>
</feature>
<comment type="caution">
    <text evidence="14">The sequence shown here is derived from an EMBL/GenBank/DDBJ whole genome shotgun (WGS) entry which is preliminary data.</text>
</comment>
<dbReference type="InterPro" id="IPR027417">
    <property type="entry name" value="P-loop_NTPase"/>
</dbReference>
<feature type="domain" description="SRP54-type proteins GTP-binding" evidence="12">
    <location>
        <begin position="425"/>
        <end position="628"/>
    </location>
</feature>
<evidence type="ECO:0000256" key="1">
    <source>
        <dbReference type="ARBA" id="ARBA00004397"/>
    </source>
</evidence>
<evidence type="ECO:0000256" key="6">
    <source>
        <dbReference type="ARBA" id="ARBA00023136"/>
    </source>
</evidence>
<dbReference type="SUPFAM" id="SSF52540">
    <property type="entry name" value="P-loop containing nucleoside triphosphate hydrolases"/>
    <property type="match status" value="1"/>
</dbReference>
<evidence type="ECO:0000256" key="5">
    <source>
        <dbReference type="ARBA" id="ARBA00023134"/>
    </source>
</evidence>
<evidence type="ECO:0000313" key="14">
    <source>
        <dbReference type="EMBL" id="KAL3799542.1"/>
    </source>
</evidence>
<name>A0ABD3QGQ2_9STRA</name>
<dbReference type="Pfam" id="PF00448">
    <property type="entry name" value="SRP54"/>
    <property type="match status" value="1"/>
</dbReference>
<evidence type="ECO:0000256" key="3">
    <source>
        <dbReference type="ARBA" id="ARBA00011870"/>
    </source>
</evidence>
<dbReference type="InterPro" id="IPR011012">
    <property type="entry name" value="Longin-like_dom_sf"/>
</dbReference>
<feature type="region of interest" description="Disordered" evidence="10">
    <location>
        <begin position="276"/>
        <end position="295"/>
    </location>
</feature>
<feature type="domain" description="Signal recognition particle SRP54 helical bundle" evidence="13">
    <location>
        <begin position="291"/>
        <end position="376"/>
    </location>
</feature>
<evidence type="ECO:0000256" key="4">
    <source>
        <dbReference type="ARBA" id="ARBA00022741"/>
    </source>
</evidence>
<reference evidence="14 15" key="1">
    <citation type="journal article" date="2020" name="G3 (Bethesda)">
        <title>Improved Reference Genome for Cyclotella cryptica CCMP332, a Model for Cell Wall Morphogenesis, Salinity Adaptation, and Lipid Production in Diatoms (Bacillariophyta).</title>
        <authorList>
            <person name="Roberts W.R."/>
            <person name="Downey K.M."/>
            <person name="Ruck E.C."/>
            <person name="Traller J.C."/>
            <person name="Alverson A.J."/>
        </authorList>
    </citation>
    <scope>NUCLEOTIDE SEQUENCE [LARGE SCALE GENOMIC DNA]</scope>
    <source>
        <strain evidence="14 15">CCMP332</strain>
    </source>
</reference>
<dbReference type="CDD" id="cd17876">
    <property type="entry name" value="SRalpha_C"/>
    <property type="match status" value="1"/>
</dbReference>
<evidence type="ECO:0000256" key="9">
    <source>
        <dbReference type="ARBA" id="ARBA00081194"/>
    </source>
</evidence>
<dbReference type="SUPFAM" id="SSF64356">
    <property type="entry name" value="SNARE-like"/>
    <property type="match status" value="1"/>
</dbReference>
<evidence type="ECO:0000256" key="2">
    <source>
        <dbReference type="ARBA" id="ARBA00008531"/>
    </source>
</evidence>
<dbReference type="InterPro" id="IPR036225">
    <property type="entry name" value="SRP/SRP_N"/>
</dbReference>
<dbReference type="EMBL" id="JABMIG020000038">
    <property type="protein sequence ID" value="KAL3799542.1"/>
    <property type="molecule type" value="Genomic_DNA"/>
</dbReference>
<accession>A0ABD3QGQ2</accession>
<comment type="subunit">
    <text evidence="3">Heterodimer of an alpha and a beta chain.</text>
</comment>
<dbReference type="AlphaFoldDB" id="A0ABD3QGQ2"/>
<dbReference type="Gene3D" id="1.20.120.140">
    <property type="entry name" value="Signal recognition particle SRP54, nucleotide-binding domain"/>
    <property type="match status" value="1"/>
</dbReference>
<evidence type="ECO:0000259" key="13">
    <source>
        <dbReference type="SMART" id="SM00963"/>
    </source>
</evidence>
<dbReference type="PANTHER" id="PTHR43134:SF1">
    <property type="entry name" value="SIGNAL RECOGNITION PARTICLE RECEPTOR SUBUNIT ALPHA"/>
    <property type="match status" value="1"/>
</dbReference>
<evidence type="ECO:0000256" key="8">
    <source>
        <dbReference type="ARBA" id="ARBA00071429"/>
    </source>
</evidence>
<proteinExistence type="inferred from homology"/>
<dbReference type="Proteomes" id="UP001516023">
    <property type="component" value="Unassembled WGS sequence"/>
</dbReference>
<comment type="subcellular location">
    <subcellularLocation>
        <location evidence="1">Endoplasmic reticulum membrane</location>
        <topology evidence="1">Peripheral membrane protein</topology>
        <orientation evidence="1">Cytoplasmic side</orientation>
    </subcellularLocation>
</comment>
<dbReference type="FunFam" id="3.40.50.300:FF:000566">
    <property type="entry name" value="Signal recognition particle receptor subunit alpha"/>
    <property type="match status" value="1"/>
</dbReference>
<dbReference type="InterPro" id="IPR003593">
    <property type="entry name" value="AAA+_ATPase"/>
</dbReference>
<dbReference type="InterPro" id="IPR042101">
    <property type="entry name" value="SRP54_N_sf"/>
</dbReference>